<sequence length="127" mass="13413">MSINEKEDYFVQTFVLGLGFLGGAFCAVGVDPDPASIGIQILTTLNAIYPNSNTSTWVFYLIVASIISTAVTLIAAYQMGGRLGSICIGLAWVGGFVIVKYPTNTAFVQFGVILVIIGVILGRSSVN</sequence>
<dbReference type="AlphaFoldDB" id="A0A0F8GA60"/>
<comment type="caution">
    <text evidence="2">The sequence shown here is derived from an EMBL/GenBank/DDBJ whole genome shotgun (WGS) entry which is preliminary data.</text>
</comment>
<dbReference type="PATRIC" id="fig|2209.62.peg.3506"/>
<organism evidence="2 3">
    <name type="scientific">Methanosarcina mazei</name>
    <name type="common">Methanosarcina frisia</name>
    <dbReference type="NCBI Taxonomy" id="2209"/>
    <lineage>
        <taxon>Archaea</taxon>
        <taxon>Methanobacteriati</taxon>
        <taxon>Methanobacteriota</taxon>
        <taxon>Stenosarchaea group</taxon>
        <taxon>Methanomicrobia</taxon>
        <taxon>Methanosarcinales</taxon>
        <taxon>Methanosarcinaceae</taxon>
        <taxon>Methanosarcina</taxon>
    </lineage>
</organism>
<dbReference type="RefSeq" id="WP_048045961.1">
    <property type="nucleotide sequence ID" value="NZ_CP117032.1"/>
</dbReference>
<name>A0A0F8GA60_METMZ</name>
<feature type="transmembrane region" description="Helical" evidence="1">
    <location>
        <begin position="57"/>
        <end position="76"/>
    </location>
</feature>
<feature type="transmembrane region" description="Helical" evidence="1">
    <location>
        <begin position="83"/>
        <end position="101"/>
    </location>
</feature>
<accession>A0A0F8GA60</accession>
<feature type="transmembrane region" description="Helical" evidence="1">
    <location>
        <begin position="107"/>
        <end position="126"/>
    </location>
</feature>
<dbReference type="Proteomes" id="UP000034298">
    <property type="component" value="Unassembled WGS sequence"/>
</dbReference>
<evidence type="ECO:0000313" key="3">
    <source>
        <dbReference type="Proteomes" id="UP000034298"/>
    </source>
</evidence>
<gene>
    <name evidence="2" type="ORF">DU30_16430</name>
</gene>
<dbReference type="EMBL" id="JJPC01000049">
    <property type="protein sequence ID" value="KKG36018.1"/>
    <property type="molecule type" value="Genomic_DNA"/>
</dbReference>
<evidence type="ECO:0000313" key="2">
    <source>
        <dbReference type="EMBL" id="KKG36018.1"/>
    </source>
</evidence>
<keyword evidence="1" id="KW-0812">Transmembrane</keyword>
<keyword evidence="1" id="KW-0472">Membrane</keyword>
<dbReference type="GeneID" id="1481382"/>
<feature type="transmembrane region" description="Helical" evidence="1">
    <location>
        <begin position="9"/>
        <end position="30"/>
    </location>
</feature>
<proteinExistence type="predicted"/>
<keyword evidence="1" id="KW-1133">Transmembrane helix</keyword>
<protein>
    <submittedName>
        <fullName evidence="2">Uncharacterized protein</fullName>
    </submittedName>
</protein>
<evidence type="ECO:0000256" key="1">
    <source>
        <dbReference type="SAM" id="Phobius"/>
    </source>
</evidence>
<reference evidence="2 3" key="1">
    <citation type="journal article" date="2015" name="ISME J.">
        <title>Genomic and phenotypic differentiation among Methanosarcina mazei populations from Columbia River sediment.</title>
        <authorList>
            <person name="Youngblut N.D."/>
            <person name="Wirth J.S."/>
            <person name="Henriksen J.R."/>
            <person name="Smith M."/>
            <person name="Simon H."/>
            <person name="Metcalf W.W."/>
            <person name="Whitaker R.J."/>
        </authorList>
    </citation>
    <scope>NUCLEOTIDE SEQUENCE [LARGE SCALE GENOMIC DNA]</scope>
    <source>
        <strain evidence="2 3">3.F.A.1B.1</strain>
    </source>
</reference>